<protein>
    <submittedName>
        <fullName evidence="2">Uncharacterized protein</fullName>
    </submittedName>
</protein>
<dbReference type="RefSeq" id="WP_251521598.1">
    <property type="nucleotide sequence ID" value="NZ_CP128355.1"/>
</dbReference>
<name>A0ABZ3EED4_9STAP</name>
<organism evidence="2 3">
    <name type="scientific">Staphylococcus hsinchuensis</name>
    <dbReference type="NCBI Taxonomy" id="3051183"/>
    <lineage>
        <taxon>Bacteria</taxon>
        <taxon>Bacillati</taxon>
        <taxon>Bacillota</taxon>
        <taxon>Bacilli</taxon>
        <taxon>Bacillales</taxon>
        <taxon>Staphylococcaceae</taxon>
        <taxon>Staphylococcus</taxon>
    </lineage>
</organism>
<reference evidence="2 3" key="1">
    <citation type="journal article" date="2024" name="Pathogens">
        <title>Staphylococcus hsinchuensis sp. nov., Isolated from Soymilk.</title>
        <authorList>
            <person name="Wang Y.T."/>
            <person name="Lin Y.C."/>
            <person name="Hsieh Y.H."/>
            <person name="Lin Y.T."/>
            <person name="Hamada M."/>
            <person name="Chen C.C."/>
            <person name="Liou J.S."/>
            <person name="Lee A.Y."/>
            <person name="Zhang W.L."/>
            <person name="Chen Y.T."/>
            <person name="Huang C.H."/>
        </authorList>
    </citation>
    <scope>NUCLEOTIDE SEQUENCE [LARGE SCALE GENOMIC DNA]</scope>
    <source>
        <strain evidence="2 3">H164</strain>
    </source>
</reference>
<evidence type="ECO:0000313" key="3">
    <source>
        <dbReference type="Proteomes" id="UP001436297"/>
    </source>
</evidence>
<keyword evidence="1" id="KW-0175">Coiled coil</keyword>
<proteinExistence type="predicted"/>
<dbReference type="EMBL" id="CP128355">
    <property type="protein sequence ID" value="XAF71151.1"/>
    <property type="molecule type" value="Genomic_DNA"/>
</dbReference>
<dbReference type="Proteomes" id="UP001436297">
    <property type="component" value="Chromosome"/>
</dbReference>
<keyword evidence="3" id="KW-1185">Reference proteome</keyword>
<evidence type="ECO:0000313" key="2">
    <source>
        <dbReference type="EMBL" id="XAF71151.1"/>
    </source>
</evidence>
<gene>
    <name evidence="2" type="ORF">QQM35_03285</name>
</gene>
<feature type="coiled-coil region" evidence="1">
    <location>
        <begin position="12"/>
        <end position="56"/>
    </location>
</feature>
<sequence>MLFKLFLNSLMADQAKSSYKELKALYNDFKELNEGSAMTTNNLDELFKANQELEEK</sequence>
<evidence type="ECO:0000256" key="1">
    <source>
        <dbReference type="SAM" id="Coils"/>
    </source>
</evidence>
<accession>A0ABZ3EED4</accession>